<dbReference type="EMBL" id="BGZK01000057">
    <property type="protein sequence ID" value="GBP13472.1"/>
    <property type="molecule type" value="Genomic_DNA"/>
</dbReference>
<dbReference type="Proteomes" id="UP000299102">
    <property type="component" value="Unassembled WGS sequence"/>
</dbReference>
<dbReference type="STRING" id="151549.A0A4C1TG66"/>
<feature type="compositionally biased region" description="Polar residues" evidence="1">
    <location>
        <begin position="32"/>
        <end position="53"/>
    </location>
</feature>
<keyword evidence="3" id="KW-1185">Reference proteome</keyword>
<name>A0A4C1TG66_EUMVA</name>
<feature type="region of interest" description="Disordered" evidence="1">
    <location>
        <begin position="32"/>
        <end position="60"/>
    </location>
</feature>
<gene>
    <name evidence="2" type="ORF">EVAR_4221_1</name>
</gene>
<dbReference type="AlphaFoldDB" id="A0A4C1TG66"/>
<proteinExistence type="predicted"/>
<sequence>MGVRISKEKRKAERTASNQALSLNMMKFLNQTASGSTVPSESIASTSTQQTSEIPLGNAPDALSTESELQLDVELGSCSSQSKMDTEILVLSSSNQEEQVLDSPIRSDDASAIDQQVLDNLDPGFWKFPITDSQRRDIVQSGPTQQLNDDEYYPKGDDQRHFSNFYFSKKLNNGETQHRRCQCYTGTPRKYDLNIQDCRGQGYDNGANMVGVNTGVKTRILNINPRAFFTPCGCHSWNLLLVDAANSSVAAKTLFGFIQKIYLLFSSSSKRWDLIKGKLKLTMKPLSDTRWESRVEAVKAVLLQFDEVIECIESLKNQTEQSDTLSDCDSESAGGGYLSQPCLSLSRSARYHIAVQTSCASGPPRRPTSVRHGRRTSVSCDKTRNKLNQHHYCIVPLDRFGPIQFPIITAIAGREIRYLRRRFRYFRTGPCQHTLPYLCPPAAHLPFRSGFCCPALLQRIYGSFDFPDLCHLTLTDFRGIRVLMSKFGCIQFFTLQVAKVSRPPTLRMVAQKTNPARTRAHTQKSPCAHVQCTRNSHWEDTLPAKRVLAVCASIYPPSKYVHSPFVEAALIIQLLALAAFSAGANTARRRRRQALDFFDKHQYLKVARRRGGRGGGARLGWPRRMPPQFALSPLSIIGT</sequence>
<dbReference type="SUPFAM" id="SSF53098">
    <property type="entry name" value="Ribonuclease H-like"/>
    <property type="match status" value="1"/>
</dbReference>
<dbReference type="OrthoDB" id="7089958at2759"/>
<organism evidence="2 3">
    <name type="scientific">Eumeta variegata</name>
    <name type="common">Bagworm moth</name>
    <name type="synonym">Eumeta japonica</name>
    <dbReference type="NCBI Taxonomy" id="151549"/>
    <lineage>
        <taxon>Eukaryota</taxon>
        <taxon>Metazoa</taxon>
        <taxon>Ecdysozoa</taxon>
        <taxon>Arthropoda</taxon>
        <taxon>Hexapoda</taxon>
        <taxon>Insecta</taxon>
        <taxon>Pterygota</taxon>
        <taxon>Neoptera</taxon>
        <taxon>Endopterygota</taxon>
        <taxon>Lepidoptera</taxon>
        <taxon>Glossata</taxon>
        <taxon>Ditrysia</taxon>
        <taxon>Tineoidea</taxon>
        <taxon>Psychidae</taxon>
        <taxon>Oiketicinae</taxon>
        <taxon>Eumeta</taxon>
    </lineage>
</organism>
<evidence type="ECO:0000313" key="3">
    <source>
        <dbReference type="Proteomes" id="UP000299102"/>
    </source>
</evidence>
<comment type="caution">
    <text evidence="2">The sequence shown here is derived from an EMBL/GenBank/DDBJ whole genome shotgun (WGS) entry which is preliminary data.</text>
</comment>
<reference evidence="2 3" key="1">
    <citation type="journal article" date="2019" name="Commun. Biol.">
        <title>The bagworm genome reveals a unique fibroin gene that provides high tensile strength.</title>
        <authorList>
            <person name="Kono N."/>
            <person name="Nakamura H."/>
            <person name="Ohtoshi R."/>
            <person name="Tomita M."/>
            <person name="Numata K."/>
            <person name="Arakawa K."/>
        </authorList>
    </citation>
    <scope>NUCLEOTIDE SEQUENCE [LARGE SCALE GENOMIC DNA]</scope>
</reference>
<dbReference type="PANTHER" id="PTHR45749:SF35">
    <property type="entry name" value="AC-LIKE TRANSPOSASE-RELATED"/>
    <property type="match status" value="1"/>
</dbReference>
<evidence type="ECO:0008006" key="4">
    <source>
        <dbReference type="Google" id="ProtNLM"/>
    </source>
</evidence>
<dbReference type="PANTHER" id="PTHR45749">
    <property type="match status" value="1"/>
</dbReference>
<protein>
    <recommendedName>
        <fullName evidence="4">DUF4371 domain-containing protein</fullName>
    </recommendedName>
</protein>
<accession>A0A4C1TG66</accession>
<evidence type="ECO:0000313" key="2">
    <source>
        <dbReference type="EMBL" id="GBP13472.1"/>
    </source>
</evidence>
<evidence type="ECO:0000256" key="1">
    <source>
        <dbReference type="SAM" id="MobiDB-lite"/>
    </source>
</evidence>
<dbReference type="InterPro" id="IPR012337">
    <property type="entry name" value="RNaseH-like_sf"/>
</dbReference>